<protein>
    <recommendedName>
        <fullName evidence="2">Glutathione hydrolase proenzyme</fullName>
        <ecNumber evidence="2">2.3.2.2</ecNumber>
        <ecNumber evidence="2">3.4.19.13</ecNumber>
    </recommendedName>
    <component>
        <recommendedName>
            <fullName evidence="2">Glutathione hydrolase large chain</fullName>
        </recommendedName>
    </component>
    <component>
        <recommendedName>
            <fullName evidence="2">Glutathione hydrolase small chain</fullName>
        </recommendedName>
    </component>
</protein>
<dbReference type="Proteomes" id="UP001197214">
    <property type="component" value="Unassembled WGS sequence"/>
</dbReference>
<keyword evidence="2" id="KW-0317">Glutathione biosynthesis</keyword>
<keyword evidence="2 5" id="KW-0012">Acyltransferase</keyword>
<organism evidence="5 6">
    <name type="scientific">Stakelama flava</name>
    <dbReference type="NCBI Taxonomy" id="2860338"/>
    <lineage>
        <taxon>Bacteria</taxon>
        <taxon>Pseudomonadati</taxon>
        <taxon>Pseudomonadota</taxon>
        <taxon>Alphaproteobacteria</taxon>
        <taxon>Sphingomonadales</taxon>
        <taxon>Sphingomonadaceae</taxon>
        <taxon>Stakelama</taxon>
    </lineage>
</organism>
<accession>A0ABS6XN00</accession>
<evidence type="ECO:0000256" key="3">
    <source>
        <dbReference type="SAM" id="MobiDB-lite"/>
    </source>
</evidence>
<dbReference type="Pfam" id="PF01019">
    <property type="entry name" value="G_glu_transpept"/>
    <property type="match status" value="1"/>
</dbReference>
<keyword evidence="2" id="KW-0378">Hydrolase</keyword>
<comment type="subunit">
    <text evidence="2">This enzyme consists of two polypeptide chains, which are synthesized in precursor form from a single polypeptide.</text>
</comment>
<evidence type="ECO:0000256" key="4">
    <source>
        <dbReference type="SAM" id="SignalP"/>
    </source>
</evidence>
<dbReference type="NCBIfam" id="TIGR00066">
    <property type="entry name" value="g_glut_trans"/>
    <property type="match status" value="1"/>
</dbReference>
<keyword evidence="2 5" id="KW-0808">Transferase</keyword>
<evidence type="ECO:0000256" key="1">
    <source>
        <dbReference type="ARBA" id="ARBA00009381"/>
    </source>
</evidence>
<evidence type="ECO:0000313" key="5">
    <source>
        <dbReference type="EMBL" id="MBW4331279.1"/>
    </source>
</evidence>
<dbReference type="EC" id="3.4.19.13" evidence="2"/>
<dbReference type="PANTHER" id="PTHR43199:SF1">
    <property type="entry name" value="GLUTATHIONE HYDROLASE PROENZYME"/>
    <property type="match status" value="1"/>
</dbReference>
<comment type="catalytic activity">
    <reaction evidence="2">
        <text>an S-substituted glutathione + H2O = an S-substituted L-cysteinylglycine + L-glutamate</text>
        <dbReference type="Rhea" id="RHEA:59468"/>
        <dbReference type="ChEBI" id="CHEBI:15377"/>
        <dbReference type="ChEBI" id="CHEBI:29985"/>
        <dbReference type="ChEBI" id="CHEBI:90779"/>
        <dbReference type="ChEBI" id="CHEBI:143103"/>
        <dbReference type="EC" id="3.4.19.13"/>
    </reaction>
</comment>
<reference evidence="5 6" key="1">
    <citation type="submission" date="2021-07" db="EMBL/GenBank/DDBJ databases">
        <title>Stakelama flava sp. nov., a novel endophytic bacterium isolated from branch of Kandelia candel.</title>
        <authorList>
            <person name="Tuo L."/>
        </authorList>
    </citation>
    <scope>NUCLEOTIDE SEQUENCE [LARGE SCALE GENOMIC DNA]</scope>
    <source>
        <strain evidence="5 6">CBK3Z-3</strain>
    </source>
</reference>
<comment type="similarity">
    <text evidence="1 2">Belongs to the gamma-glutamyltransferase family.</text>
</comment>
<dbReference type="RefSeq" id="WP_219238403.1">
    <property type="nucleotide sequence ID" value="NZ_JAHWZX010000009.1"/>
</dbReference>
<comment type="PTM">
    <text evidence="2">Cleaved by autocatalysis into a large and a small subunit.</text>
</comment>
<dbReference type="EMBL" id="JAHWZX010000009">
    <property type="protein sequence ID" value="MBW4331279.1"/>
    <property type="molecule type" value="Genomic_DNA"/>
</dbReference>
<feature type="signal peptide" evidence="4">
    <location>
        <begin position="1"/>
        <end position="19"/>
    </location>
</feature>
<dbReference type="InterPro" id="IPR000101">
    <property type="entry name" value="GGT_peptidase"/>
</dbReference>
<comment type="caution">
    <text evidence="5">The sequence shown here is derived from an EMBL/GenBank/DDBJ whole genome shotgun (WGS) entry which is preliminary data.</text>
</comment>
<proteinExistence type="inferred from homology"/>
<evidence type="ECO:0000313" key="6">
    <source>
        <dbReference type="Proteomes" id="UP001197214"/>
    </source>
</evidence>
<feature type="region of interest" description="Disordered" evidence="3">
    <location>
        <begin position="359"/>
        <end position="387"/>
    </location>
</feature>
<comment type="catalytic activity">
    <reaction evidence="2">
        <text>an N-terminal (5-L-glutamyl)-[peptide] + an alpha-amino acid = 5-L-glutamyl amino acid + an N-terminal L-alpha-aminoacyl-[peptide]</text>
        <dbReference type="Rhea" id="RHEA:23904"/>
        <dbReference type="Rhea" id="RHEA-COMP:9780"/>
        <dbReference type="Rhea" id="RHEA-COMP:9795"/>
        <dbReference type="ChEBI" id="CHEBI:77644"/>
        <dbReference type="ChEBI" id="CHEBI:78597"/>
        <dbReference type="ChEBI" id="CHEBI:78599"/>
        <dbReference type="ChEBI" id="CHEBI:78608"/>
        <dbReference type="EC" id="2.3.2.2"/>
    </reaction>
</comment>
<dbReference type="EC" id="2.3.2.2" evidence="2"/>
<comment type="pathway">
    <text evidence="2">Sulfur metabolism; glutathione metabolism.</text>
</comment>
<comment type="catalytic activity">
    <reaction evidence="2">
        <text>glutathione + H2O = L-cysteinylglycine + L-glutamate</text>
        <dbReference type="Rhea" id="RHEA:28807"/>
        <dbReference type="ChEBI" id="CHEBI:15377"/>
        <dbReference type="ChEBI" id="CHEBI:29985"/>
        <dbReference type="ChEBI" id="CHEBI:57925"/>
        <dbReference type="ChEBI" id="CHEBI:61694"/>
        <dbReference type="EC" id="3.4.19.13"/>
    </reaction>
</comment>
<evidence type="ECO:0000256" key="2">
    <source>
        <dbReference type="RuleBase" id="RU368036"/>
    </source>
</evidence>
<feature type="chain" id="PRO_5046977207" description="Glutathione hydrolase proenzyme" evidence="4">
    <location>
        <begin position="20"/>
        <end position="585"/>
    </location>
</feature>
<gene>
    <name evidence="5" type="primary">ggt</name>
    <name evidence="5" type="ORF">KY084_10390</name>
</gene>
<keyword evidence="2" id="KW-0865">Zymogen</keyword>
<dbReference type="PANTHER" id="PTHR43199">
    <property type="entry name" value="GLUTATHIONE HYDROLASE"/>
    <property type="match status" value="1"/>
</dbReference>
<dbReference type="InterPro" id="IPR051792">
    <property type="entry name" value="GGT_bact"/>
</dbReference>
<keyword evidence="4" id="KW-0732">Signal</keyword>
<sequence>MKRAILLLATLLAPLPVTAQTPAQAPPKTDPAQGIVSAADPRAVAAGVEILREGGSSIDAAIATMLALNVVEPYNSGIGGGSFLLHSNGTPDSTTSFDGRETAPDAATGKWFYADDGTPMSHAEAVPGGRSVGVPGDLRMWAKAHEAYGKLPWAKLFEPAIRLARGGFVVTPRLYRAFQIGGDHIEPEAKKIFTDANGDWLPVGTWLQNPAQADLLQKIAEHGADYFYVGPVAQRIVAKVDNAARNPSKMTTGDLASYQAKQRDTVCEGYRGYTLCSMGPPSSGGITVLMILKQLERFDLSAMGADSATAWHLFAESQRLAFADRNRYIADSDYVHVPIKGMLDPHYLAKRSKLISPDSTLGSYEPGKPAGAPKRITAPQSEVPGTSHIATADKWGDVTSVTSTIEGYWGSGLAIDGTFLNNELTDFDIVPEKDGYLVANRVEGGKRPRSSMSPTIVYGPDGKVRMVVGAAGGPTIIGQVAKAIMGVIDFHMSAQQAIATGLIYAPAAGGVAESGTQFEAMMPALQKLGEQLKLAPLGVKANAIERVDGHWVGAADPRSEGVAMTEDGVATRIVRADTPTNRPAE</sequence>
<keyword evidence="6" id="KW-1185">Reference proteome</keyword>
<dbReference type="GO" id="GO:0103068">
    <property type="term" value="F:leukotriene C4 gamma-glutamyl transferase activity"/>
    <property type="evidence" value="ECO:0007669"/>
    <property type="project" value="UniProtKB-EC"/>
</dbReference>
<name>A0ABS6XN00_9SPHN</name>